<dbReference type="PANTHER" id="PTHR30411">
    <property type="entry name" value="CYTOPLASMIC PROTEIN"/>
    <property type="match status" value="1"/>
</dbReference>
<evidence type="ECO:0000313" key="7">
    <source>
        <dbReference type="Proteomes" id="UP001183817"/>
    </source>
</evidence>
<dbReference type="InterPro" id="IPR004369">
    <property type="entry name" value="Prolyl-tRNA_editing_YbaK/EbsC"/>
</dbReference>
<keyword evidence="6" id="KW-0378">Hydrolase</keyword>
<dbReference type="RefSeq" id="WP_310287972.1">
    <property type="nucleotide sequence ID" value="NZ_BAAAWO010000001.1"/>
</dbReference>
<evidence type="ECO:0000259" key="5">
    <source>
        <dbReference type="Pfam" id="PF04073"/>
    </source>
</evidence>
<evidence type="ECO:0000256" key="2">
    <source>
        <dbReference type="ARBA" id="ARBA00022917"/>
    </source>
</evidence>
<dbReference type="Gene3D" id="3.90.960.10">
    <property type="entry name" value="YbaK/aminoacyl-tRNA synthetase-associated domain"/>
    <property type="match status" value="1"/>
</dbReference>
<gene>
    <name evidence="6" type="ORF">J2S64_000589</name>
</gene>
<dbReference type="PANTHER" id="PTHR30411:SF0">
    <property type="entry name" value="CYS-TRNA(PRO)_CYS-TRNA(CYS) DEACYLASE YBAK"/>
    <property type="match status" value="1"/>
</dbReference>
<keyword evidence="7" id="KW-1185">Reference proteome</keyword>
<reference evidence="6 7" key="1">
    <citation type="submission" date="2023-07" db="EMBL/GenBank/DDBJ databases">
        <title>Sequencing the genomes of 1000 actinobacteria strains.</title>
        <authorList>
            <person name="Klenk H.-P."/>
        </authorList>
    </citation>
    <scope>NUCLEOTIDE SEQUENCE [LARGE SCALE GENOMIC DNA]</scope>
    <source>
        <strain evidence="6 7">DSM 20167</strain>
    </source>
</reference>
<protein>
    <recommendedName>
        <fullName evidence="4">Cys-tRNA(Pro)/Cys-tRNA(Cys) deacylase</fullName>
        <ecNumber evidence="4">4.2.-.-</ecNumber>
    </recommendedName>
</protein>
<dbReference type="InterPro" id="IPR007214">
    <property type="entry name" value="YbaK/aa-tRNA-synth-assoc-dom"/>
</dbReference>
<dbReference type="InterPro" id="IPR036754">
    <property type="entry name" value="YbaK/aa-tRNA-synt-asso_dom_sf"/>
</dbReference>
<dbReference type="GO" id="GO:0016787">
    <property type="term" value="F:hydrolase activity"/>
    <property type="evidence" value="ECO:0007669"/>
    <property type="project" value="UniProtKB-KW"/>
</dbReference>
<comment type="similarity">
    <text evidence="1 4">Belongs to the prolyl-tRNA editing family. YbaK/EbsC subfamily.</text>
</comment>
<dbReference type="Pfam" id="PF04073">
    <property type="entry name" value="tRNA_edit"/>
    <property type="match status" value="1"/>
</dbReference>
<keyword evidence="2 4" id="KW-0648">Protein biosynthesis</keyword>
<sequence>MSKKKNTHSTGTPATTLLDRESVPYTVHSYVHDPSVENYGMEAAEAIGVPASRVFKTLLVSTGEPGPAALVVGIVPVDRSLDLKAMAVALGLKKVEMADPAVAERRTGYVVGGISPLAQRNRSRTLLDASALAHETVYVSGGHRGLDLELAPADLQRLTEADVAAISH</sequence>
<organism evidence="6 7">
    <name type="scientific">Paeniglutamicibacter sulfureus</name>
    <dbReference type="NCBI Taxonomy" id="43666"/>
    <lineage>
        <taxon>Bacteria</taxon>
        <taxon>Bacillati</taxon>
        <taxon>Actinomycetota</taxon>
        <taxon>Actinomycetes</taxon>
        <taxon>Micrococcales</taxon>
        <taxon>Micrococcaceae</taxon>
        <taxon>Paeniglutamicibacter</taxon>
    </lineage>
</organism>
<dbReference type="SUPFAM" id="SSF55826">
    <property type="entry name" value="YbaK/ProRS associated domain"/>
    <property type="match status" value="1"/>
</dbReference>
<dbReference type="EMBL" id="JAVDYI010000001">
    <property type="protein sequence ID" value="MDR7356898.1"/>
    <property type="molecule type" value="Genomic_DNA"/>
</dbReference>
<dbReference type="CDD" id="cd00002">
    <property type="entry name" value="YbaK_deacylase"/>
    <property type="match status" value="1"/>
</dbReference>
<dbReference type="EC" id="4.2.-.-" evidence="4"/>
<comment type="caution">
    <text evidence="6">The sequence shown here is derived from an EMBL/GenBank/DDBJ whole genome shotgun (WGS) entry which is preliminary data.</text>
</comment>
<evidence type="ECO:0000256" key="3">
    <source>
        <dbReference type="ARBA" id="ARBA00023239"/>
    </source>
</evidence>
<proteinExistence type="inferred from homology"/>
<accession>A0ABU2BE71</accession>
<dbReference type="PIRSF" id="PIRSF006181">
    <property type="entry name" value="EbsC_YbaK"/>
    <property type="match status" value="1"/>
</dbReference>
<evidence type="ECO:0000256" key="4">
    <source>
        <dbReference type="PIRNR" id="PIRNR006181"/>
    </source>
</evidence>
<evidence type="ECO:0000313" key="6">
    <source>
        <dbReference type="EMBL" id="MDR7356898.1"/>
    </source>
</evidence>
<name>A0ABU2BE71_9MICC</name>
<feature type="domain" description="YbaK/aminoacyl-tRNA synthetase-associated" evidence="5">
    <location>
        <begin position="42"/>
        <end position="158"/>
    </location>
</feature>
<dbReference type="Proteomes" id="UP001183817">
    <property type="component" value="Unassembled WGS sequence"/>
</dbReference>
<dbReference type="NCBIfam" id="TIGR00011">
    <property type="entry name" value="YbaK_EbsC"/>
    <property type="match status" value="1"/>
</dbReference>
<keyword evidence="3 4" id="KW-0456">Lyase</keyword>
<evidence type="ECO:0000256" key="1">
    <source>
        <dbReference type="ARBA" id="ARBA00009798"/>
    </source>
</evidence>